<proteinExistence type="predicted"/>
<feature type="transmembrane region" description="Helical" evidence="1">
    <location>
        <begin position="329"/>
        <end position="355"/>
    </location>
</feature>
<evidence type="ECO:0000313" key="2">
    <source>
        <dbReference type="EMBL" id="EAY04199.1"/>
    </source>
</evidence>
<keyword evidence="1" id="KW-0812">Transmembrane</keyword>
<reference evidence="2" key="1">
    <citation type="submission" date="2006-10" db="EMBL/GenBank/DDBJ databases">
        <authorList>
            <person name="Amadeo P."/>
            <person name="Zhao Q."/>
            <person name="Wortman J."/>
            <person name="Fraser-Liggett C."/>
            <person name="Carlton J."/>
        </authorList>
    </citation>
    <scope>NUCLEOTIDE SEQUENCE</scope>
    <source>
        <strain evidence="2">G3</strain>
    </source>
</reference>
<name>A2ET10_TRIV3</name>
<dbReference type="Proteomes" id="UP000001542">
    <property type="component" value="Unassembled WGS sequence"/>
</dbReference>
<evidence type="ECO:0000313" key="3">
    <source>
        <dbReference type="Proteomes" id="UP000001542"/>
    </source>
</evidence>
<dbReference type="VEuPathDB" id="TrichDB:TVAGG3_1033850"/>
<gene>
    <name evidence="2" type="ORF">TVAG_298170</name>
</gene>
<dbReference type="EMBL" id="DS113482">
    <property type="protein sequence ID" value="EAY04199.1"/>
    <property type="molecule type" value="Genomic_DNA"/>
</dbReference>
<evidence type="ECO:0000256" key="1">
    <source>
        <dbReference type="SAM" id="Phobius"/>
    </source>
</evidence>
<dbReference type="RefSeq" id="XP_001316422.1">
    <property type="nucleotide sequence ID" value="XM_001316387.1"/>
</dbReference>
<keyword evidence="3" id="KW-1185">Reference proteome</keyword>
<protein>
    <recommendedName>
        <fullName evidence="4">Right handed beta helix domain-containing protein</fullName>
    </recommendedName>
</protein>
<organism evidence="2 3">
    <name type="scientific">Trichomonas vaginalis (strain ATCC PRA-98 / G3)</name>
    <dbReference type="NCBI Taxonomy" id="412133"/>
    <lineage>
        <taxon>Eukaryota</taxon>
        <taxon>Metamonada</taxon>
        <taxon>Parabasalia</taxon>
        <taxon>Trichomonadida</taxon>
        <taxon>Trichomonadidae</taxon>
        <taxon>Trichomonas</taxon>
    </lineage>
</organism>
<dbReference type="VEuPathDB" id="TrichDB:TVAG_298170"/>
<dbReference type="KEGG" id="tva:4762050"/>
<keyword evidence="1" id="KW-1133">Transmembrane helix</keyword>
<evidence type="ECO:0008006" key="4">
    <source>
        <dbReference type="Google" id="ProtNLM"/>
    </source>
</evidence>
<accession>A2ET10</accession>
<reference evidence="2" key="2">
    <citation type="journal article" date="2007" name="Science">
        <title>Draft genome sequence of the sexually transmitted pathogen Trichomonas vaginalis.</title>
        <authorList>
            <person name="Carlton J.M."/>
            <person name="Hirt R.P."/>
            <person name="Silva J.C."/>
            <person name="Delcher A.L."/>
            <person name="Schatz M."/>
            <person name="Zhao Q."/>
            <person name="Wortman J.R."/>
            <person name="Bidwell S.L."/>
            <person name="Alsmark U.C.M."/>
            <person name="Besteiro S."/>
            <person name="Sicheritz-Ponten T."/>
            <person name="Noel C.J."/>
            <person name="Dacks J.B."/>
            <person name="Foster P.G."/>
            <person name="Simillion C."/>
            <person name="Van de Peer Y."/>
            <person name="Miranda-Saavedra D."/>
            <person name="Barton G.J."/>
            <person name="Westrop G.D."/>
            <person name="Mueller S."/>
            <person name="Dessi D."/>
            <person name="Fiori P.L."/>
            <person name="Ren Q."/>
            <person name="Paulsen I."/>
            <person name="Zhang H."/>
            <person name="Bastida-Corcuera F.D."/>
            <person name="Simoes-Barbosa A."/>
            <person name="Brown M.T."/>
            <person name="Hayes R.D."/>
            <person name="Mukherjee M."/>
            <person name="Okumura C.Y."/>
            <person name="Schneider R."/>
            <person name="Smith A.J."/>
            <person name="Vanacova S."/>
            <person name="Villalvazo M."/>
            <person name="Haas B.J."/>
            <person name="Pertea M."/>
            <person name="Feldblyum T.V."/>
            <person name="Utterback T.R."/>
            <person name="Shu C.L."/>
            <person name="Osoegawa K."/>
            <person name="de Jong P.J."/>
            <person name="Hrdy I."/>
            <person name="Horvathova L."/>
            <person name="Zubacova Z."/>
            <person name="Dolezal P."/>
            <person name="Malik S.B."/>
            <person name="Logsdon J.M. Jr."/>
            <person name="Henze K."/>
            <person name="Gupta A."/>
            <person name="Wang C.C."/>
            <person name="Dunne R.L."/>
            <person name="Upcroft J.A."/>
            <person name="Upcroft P."/>
            <person name="White O."/>
            <person name="Salzberg S.L."/>
            <person name="Tang P."/>
            <person name="Chiu C.-H."/>
            <person name="Lee Y.-S."/>
            <person name="Embley T.M."/>
            <person name="Coombs G.H."/>
            <person name="Mottram J.C."/>
            <person name="Tachezy J."/>
            <person name="Fraser-Liggett C.M."/>
            <person name="Johnson P.J."/>
        </authorList>
    </citation>
    <scope>NUCLEOTIDE SEQUENCE [LARGE SCALE GENOMIC DNA]</scope>
    <source>
        <strain evidence="2">G3</strain>
    </source>
</reference>
<dbReference type="AlphaFoldDB" id="A2ET10"/>
<sequence length="381" mass="41731">MLLNRTISSLALAKIFNGSPFRTTQTGETLKVSKSIFSKTLDPLFFVKRGSHLSLSNTEFRNIGSSIVKMDASITYEKSLINQSIKESVDDVNHSSIIIQNCKFINVKFSSNSQYLAMITSSPTLIYNNTFAYISLKKGLFYIIDSSINITQNVITNCNGDSASLFNITSCSGTVTDNNITQSKKSTLILVDDVTNISFNKLQVDYSYDESISAPVIDIQNSLEVTIDSLGISTNSADSNAIINMSNVTRATIFAAAFINISKPVEVSSLTALILKRWCTNAITDTIGSSEDSIIANVSGKVNLSTCSYENIIIHLATATPPLSTSEKIAMYITIAFFCLFFISTFIILISLIFCKVGMSQEIQFSEEMGEEEDSFVSFAN</sequence>
<keyword evidence="1" id="KW-0472">Membrane</keyword>
<dbReference type="InParanoid" id="A2ET10"/>